<dbReference type="EMBL" id="RBQX01000323">
    <property type="protein sequence ID" value="RMQ08418.1"/>
    <property type="molecule type" value="Genomic_DNA"/>
</dbReference>
<organism evidence="2 3">
    <name type="scientific">Pseudomonas savastanoi pv. glycinea</name>
    <name type="common">Pseudomonas syringae pv. glycinea</name>
    <dbReference type="NCBI Taxonomy" id="318"/>
    <lineage>
        <taxon>Bacteria</taxon>
        <taxon>Pseudomonadati</taxon>
        <taxon>Pseudomonadota</taxon>
        <taxon>Gammaproteobacteria</taxon>
        <taxon>Pseudomonadales</taxon>
        <taxon>Pseudomonadaceae</taxon>
        <taxon>Pseudomonas</taxon>
    </lineage>
</organism>
<dbReference type="GO" id="GO:0006355">
    <property type="term" value="P:regulation of DNA-templated transcription"/>
    <property type="evidence" value="ECO:0007669"/>
    <property type="project" value="InterPro"/>
</dbReference>
<name>A0A0P9S7I8_PSESG</name>
<dbReference type="InterPro" id="IPR010985">
    <property type="entry name" value="Ribbon_hlx_hlx"/>
</dbReference>
<dbReference type="InterPro" id="IPR053853">
    <property type="entry name" value="FitA-like_RHH"/>
</dbReference>
<comment type="caution">
    <text evidence="2">The sequence shown here is derived from an EMBL/GenBank/DDBJ whole genome shotgun (WGS) entry which is preliminary data.</text>
</comment>
<dbReference type="SUPFAM" id="SSF47598">
    <property type="entry name" value="Ribbon-helix-helix"/>
    <property type="match status" value="1"/>
</dbReference>
<dbReference type="AlphaFoldDB" id="A0A0P9S7I8"/>
<dbReference type="Proteomes" id="UP000272471">
    <property type="component" value="Unassembled WGS sequence"/>
</dbReference>
<proteinExistence type="predicted"/>
<dbReference type="Pfam" id="PF22513">
    <property type="entry name" value="FitA-like_RHH"/>
    <property type="match status" value="1"/>
</dbReference>
<feature type="domain" description="Antitoxin FitA-like ribbon-helix-helix" evidence="1">
    <location>
        <begin position="2"/>
        <end position="38"/>
    </location>
</feature>
<evidence type="ECO:0000313" key="2">
    <source>
        <dbReference type="EMBL" id="RMQ08418.1"/>
    </source>
</evidence>
<sequence length="277" mass="31258">MARLSIRDFPDDLYIQLTQSAAQNYRSLEGEVRFGLAAYAKSLLQTATPPRTHLERWRHEVGQRLHQLFQQLTADQVFAYNQRSDLPHLALLLGESSPALLINCVDGHESLPFDLAHRLVEHFSCNLSWLISGAGEMFPYPDLGPYYAEFFKPAHTDSSIRIKMVRICGGRHDATLLLFRLDENRQHIAAGYCSTQFNLSGNMGGTGFGKFAEFAEHLASLGSMKCEAYNFDATDNDGEFGHHHPKYYLNLARLNTARWLMPLLKGVAPDNIEWVAS</sequence>
<evidence type="ECO:0000313" key="3">
    <source>
        <dbReference type="Proteomes" id="UP000272471"/>
    </source>
</evidence>
<dbReference type="RefSeq" id="WP_005734376.1">
    <property type="nucleotide sequence ID" value="NZ_LGLM01000126.1"/>
</dbReference>
<gene>
    <name evidence="2" type="ORF">ALQ11_101605</name>
</gene>
<protein>
    <recommendedName>
        <fullName evidence="1">Antitoxin FitA-like ribbon-helix-helix domain-containing protein</fullName>
    </recommendedName>
</protein>
<accession>A0A0P9S7I8</accession>
<evidence type="ECO:0000259" key="1">
    <source>
        <dbReference type="Pfam" id="PF22513"/>
    </source>
</evidence>
<reference evidence="2 3" key="1">
    <citation type="submission" date="2018-08" db="EMBL/GenBank/DDBJ databases">
        <title>Recombination of ecologically and evolutionarily significant loci maintains genetic cohesion in the Pseudomonas syringae species complex.</title>
        <authorList>
            <person name="Dillon M."/>
            <person name="Thakur S."/>
            <person name="Almeida R.N.D."/>
            <person name="Weir B.S."/>
            <person name="Guttman D.S."/>
        </authorList>
    </citation>
    <scope>NUCLEOTIDE SEQUENCE [LARGE SCALE GENOMIC DNA]</scope>
    <source>
        <strain evidence="2 3">ICMP 4182</strain>
    </source>
</reference>